<sequence length="252" mass="28049">MHGKTKASLILTLALTNPVVAQDPYDDLGYGGLDDFDSQFPTQGNYNGGFEPPDNDSYGSVSSCPNDLIACTIDRATAYSQPATRIKRALTNAGATCQDEADDLESELDDCLVDKQALVDENKDLQSSAGIFNDGSRFLELLAHYRQDAIDRCNWLDQTIVTVSGVRFKLFCNRRSRNTVGFTAQWRSVFALSRESCLEGCVREKTCWQIGFDMRPLQATYANRCDVLQNRQNPPQAVFTDVPQIRIVAVRL</sequence>
<comment type="caution">
    <text evidence="2">The sequence shown here is derived from an EMBL/GenBank/DDBJ whole genome shotgun (WGS) entry which is preliminary data.</text>
</comment>
<dbReference type="EMBL" id="JBFXLU010000083">
    <property type="protein sequence ID" value="KAL2844147.1"/>
    <property type="molecule type" value="Genomic_DNA"/>
</dbReference>
<dbReference type="Proteomes" id="UP001610446">
    <property type="component" value="Unassembled WGS sequence"/>
</dbReference>
<organism evidence="2 3">
    <name type="scientific">Aspergillus pseudoustus</name>
    <dbReference type="NCBI Taxonomy" id="1810923"/>
    <lineage>
        <taxon>Eukaryota</taxon>
        <taxon>Fungi</taxon>
        <taxon>Dikarya</taxon>
        <taxon>Ascomycota</taxon>
        <taxon>Pezizomycotina</taxon>
        <taxon>Eurotiomycetes</taxon>
        <taxon>Eurotiomycetidae</taxon>
        <taxon>Eurotiales</taxon>
        <taxon>Aspergillaceae</taxon>
        <taxon>Aspergillus</taxon>
        <taxon>Aspergillus subgen. Nidulantes</taxon>
    </lineage>
</organism>
<reference evidence="2 3" key="1">
    <citation type="submission" date="2024-07" db="EMBL/GenBank/DDBJ databases">
        <title>Section-level genome sequencing and comparative genomics of Aspergillus sections Usti and Cavernicolus.</title>
        <authorList>
            <consortium name="Lawrence Berkeley National Laboratory"/>
            <person name="Nybo J.L."/>
            <person name="Vesth T.C."/>
            <person name="Theobald S."/>
            <person name="Frisvad J.C."/>
            <person name="Larsen T.O."/>
            <person name="Kjaerboelling I."/>
            <person name="Rothschild-Mancinelli K."/>
            <person name="Lyhne E.K."/>
            <person name="Kogle M.E."/>
            <person name="Barry K."/>
            <person name="Clum A."/>
            <person name="Na H."/>
            <person name="Ledsgaard L."/>
            <person name="Lin J."/>
            <person name="Lipzen A."/>
            <person name="Kuo A."/>
            <person name="Riley R."/>
            <person name="Mondo S."/>
            <person name="Labutti K."/>
            <person name="Haridas S."/>
            <person name="Pangalinan J."/>
            <person name="Salamov A.A."/>
            <person name="Simmons B.A."/>
            <person name="Magnuson J.K."/>
            <person name="Chen J."/>
            <person name="Drula E."/>
            <person name="Henrissat B."/>
            <person name="Wiebenga A."/>
            <person name="Lubbers R.J."/>
            <person name="Gomes A.C."/>
            <person name="Makela M.R."/>
            <person name="Stajich J."/>
            <person name="Grigoriev I.V."/>
            <person name="Mortensen U.H."/>
            <person name="De Vries R.P."/>
            <person name="Baker S.E."/>
            <person name="Andersen M.R."/>
        </authorList>
    </citation>
    <scope>NUCLEOTIDE SEQUENCE [LARGE SCALE GENOMIC DNA]</scope>
    <source>
        <strain evidence="2 3">CBS 123904</strain>
    </source>
</reference>
<accession>A0ABR4JVS1</accession>
<evidence type="ECO:0000256" key="1">
    <source>
        <dbReference type="SAM" id="SignalP"/>
    </source>
</evidence>
<keyword evidence="1" id="KW-0732">Signal</keyword>
<evidence type="ECO:0000313" key="3">
    <source>
        <dbReference type="Proteomes" id="UP001610446"/>
    </source>
</evidence>
<gene>
    <name evidence="2" type="ORF">BJY01DRAFT_248270</name>
</gene>
<feature type="signal peptide" evidence="1">
    <location>
        <begin position="1"/>
        <end position="21"/>
    </location>
</feature>
<name>A0ABR4JVS1_9EURO</name>
<protein>
    <recommendedName>
        <fullName evidence="4">Apple domain-containing protein</fullName>
    </recommendedName>
</protein>
<feature type="chain" id="PRO_5046067694" description="Apple domain-containing protein" evidence="1">
    <location>
        <begin position="22"/>
        <end position="252"/>
    </location>
</feature>
<proteinExistence type="predicted"/>
<keyword evidence="3" id="KW-1185">Reference proteome</keyword>
<evidence type="ECO:0000313" key="2">
    <source>
        <dbReference type="EMBL" id="KAL2844147.1"/>
    </source>
</evidence>
<evidence type="ECO:0008006" key="4">
    <source>
        <dbReference type="Google" id="ProtNLM"/>
    </source>
</evidence>